<name>A0AA95K505_9GAMM</name>
<reference evidence="1" key="1">
    <citation type="submission" date="2023-04" db="EMBL/GenBank/DDBJ databases">
        <title>Genome dynamics across the evolutionary transition to endosymbiosis.</title>
        <authorList>
            <person name="Siozios S."/>
            <person name="Nadal-Jimenez P."/>
            <person name="Azagi T."/>
            <person name="Sprong H."/>
            <person name="Frost C.L."/>
            <person name="Parratt S.R."/>
            <person name="Taylor G."/>
            <person name="Brettell L."/>
            <person name="Lew K.C."/>
            <person name="Croft L."/>
            <person name="King K.C."/>
            <person name="Brockhurst M.A."/>
            <person name="Hypsa V."/>
            <person name="Novakova E."/>
            <person name="Darby A.C."/>
            <person name="Hurst G.D.D."/>
        </authorList>
    </citation>
    <scope>NUCLEOTIDE SEQUENCE</scope>
    <source>
        <strain evidence="1">AIh</strain>
    </source>
</reference>
<dbReference type="Proteomes" id="UP001177597">
    <property type="component" value="Chromosome"/>
</dbReference>
<dbReference type="EMBL" id="CP123498">
    <property type="protein sequence ID" value="WGL96495.1"/>
    <property type="molecule type" value="Genomic_DNA"/>
</dbReference>
<protein>
    <recommendedName>
        <fullName evidence="3">Type II toxin-antitoxin system YafO family toxin</fullName>
    </recommendedName>
</protein>
<accession>A0AA95K505</accession>
<sequence length="193" mass="22727">MSFSNDLDSKPLFKGKVYRTKPFKEICDNNPKFEQLFQEFKTYWQYGPHPLFGKDDLFARPIEAIDYHIRHVHFNNQKYTPENSDKDKRGKESNWNNWADLIAMNSPSELIEQRRFKTPTSDSYIVYSVNEHRHSIVMAVISDNAHDKTKKSHIMESFVQTTFETTINKGIKPFPSDCYPFDDAYLNNNQSTI</sequence>
<proteinExistence type="predicted"/>
<gene>
    <name evidence="1" type="ORF">QE207_08135</name>
</gene>
<dbReference type="AlphaFoldDB" id="A0AA95K505"/>
<evidence type="ECO:0000313" key="2">
    <source>
        <dbReference type="Proteomes" id="UP001177597"/>
    </source>
</evidence>
<organism evidence="1 2">
    <name type="scientific">Arsenophonus nasoniae</name>
    <name type="common">son-killer infecting Nasonia vitripennis</name>
    <dbReference type="NCBI Taxonomy" id="638"/>
    <lineage>
        <taxon>Bacteria</taxon>
        <taxon>Pseudomonadati</taxon>
        <taxon>Pseudomonadota</taxon>
        <taxon>Gammaproteobacteria</taxon>
        <taxon>Enterobacterales</taxon>
        <taxon>Morganellaceae</taxon>
        <taxon>Arsenophonus</taxon>
    </lineage>
</organism>
<dbReference type="RefSeq" id="WP_280629979.1">
    <property type="nucleotide sequence ID" value="NZ_CP123498.1"/>
</dbReference>
<evidence type="ECO:0008006" key="3">
    <source>
        <dbReference type="Google" id="ProtNLM"/>
    </source>
</evidence>
<evidence type="ECO:0000313" key="1">
    <source>
        <dbReference type="EMBL" id="WGL96495.1"/>
    </source>
</evidence>